<accession>A0A162K6I2</accession>
<feature type="region of interest" description="Disordered" evidence="1">
    <location>
        <begin position="129"/>
        <end position="149"/>
    </location>
</feature>
<dbReference type="AlphaFoldDB" id="A0A162K6I2"/>
<dbReference type="EMBL" id="LPZR01000196">
    <property type="protein sequence ID" value="KYO50568.1"/>
    <property type="molecule type" value="Genomic_DNA"/>
</dbReference>
<dbReference type="GeneID" id="97242089"/>
<feature type="region of interest" description="Disordered" evidence="1">
    <location>
        <begin position="66"/>
        <end position="86"/>
    </location>
</feature>
<dbReference type="RefSeq" id="WP_062767822.1">
    <property type="nucleotide sequence ID" value="NZ_CP121045.1"/>
</dbReference>
<proteinExistence type="predicted"/>
<evidence type="ECO:0000313" key="3">
    <source>
        <dbReference type="EMBL" id="KYO50568.1"/>
    </source>
</evidence>
<organism evidence="3 4">
    <name type="scientific">Tistrella mobilis</name>
    <dbReference type="NCBI Taxonomy" id="171437"/>
    <lineage>
        <taxon>Bacteria</taxon>
        <taxon>Pseudomonadati</taxon>
        <taxon>Pseudomonadota</taxon>
        <taxon>Alphaproteobacteria</taxon>
        <taxon>Geminicoccales</taxon>
        <taxon>Geminicoccaceae</taxon>
        <taxon>Tistrella</taxon>
    </lineage>
</organism>
<feature type="compositionally biased region" description="Basic and acidic residues" evidence="1">
    <location>
        <begin position="8"/>
        <end position="18"/>
    </location>
</feature>
<reference evidence="3 4" key="1">
    <citation type="submission" date="2015-12" db="EMBL/GenBank/DDBJ databases">
        <title>Genome sequence of Tistrella mobilis MCCC 1A02139.</title>
        <authorList>
            <person name="Lu L."/>
            <person name="Lai Q."/>
            <person name="Shao Z."/>
            <person name="Qian P."/>
        </authorList>
    </citation>
    <scope>NUCLEOTIDE SEQUENCE [LARGE SCALE GENOMIC DNA]</scope>
    <source>
        <strain evidence="3 4">MCCC 1A02139</strain>
    </source>
</reference>
<evidence type="ECO:0000256" key="2">
    <source>
        <dbReference type="SAM" id="Phobius"/>
    </source>
</evidence>
<evidence type="ECO:0000313" key="4">
    <source>
        <dbReference type="Proteomes" id="UP000075787"/>
    </source>
</evidence>
<evidence type="ECO:0000256" key="1">
    <source>
        <dbReference type="SAM" id="MobiDB-lite"/>
    </source>
</evidence>
<keyword evidence="2" id="KW-0472">Membrane</keyword>
<sequence>MTATPQNHQDRTGRDDRGVGPGFEPRDVPAGGVVRAVIGLFAGIALSAALVAGLVVLLTPRLGPEQTQAIGDTRPGPAGPRLQVDPRRERAAVEAAAAAKLQGYRWIDGPGRRAHIPIDRAMQILAARGWPAHPAHPAPDRGQGERTTP</sequence>
<gene>
    <name evidence="3" type="ORF">AUP44_12395</name>
</gene>
<protein>
    <submittedName>
        <fullName evidence="3">Uncharacterized protein</fullName>
    </submittedName>
</protein>
<feature type="compositionally biased region" description="Basic and acidic residues" evidence="1">
    <location>
        <begin position="138"/>
        <end position="149"/>
    </location>
</feature>
<dbReference type="Proteomes" id="UP000075787">
    <property type="component" value="Unassembled WGS sequence"/>
</dbReference>
<dbReference type="OrthoDB" id="129807at2"/>
<feature type="region of interest" description="Disordered" evidence="1">
    <location>
        <begin position="1"/>
        <end position="26"/>
    </location>
</feature>
<feature type="transmembrane region" description="Helical" evidence="2">
    <location>
        <begin position="33"/>
        <end position="58"/>
    </location>
</feature>
<keyword evidence="2" id="KW-1133">Transmembrane helix</keyword>
<keyword evidence="2" id="KW-0812">Transmembrane</keyword>
<name>A0A162K6I2_9PROT</name>
<comment type="caution">
    <text evidence="3">The sequence shown here is derived from an EMBL/GenBank/DDBJ whole genome shotgun (WGS) entry which is preliminary data.</text>
</comment>